<name>U6KKP4_EIMTE</name>
<keyword evidence="3" id="KW-1185">Reference proteome</keyword>
<proteinExistence type="predicted"/>
<dbReference type="GO" id="GO:0043022">
    <property type="term" value="F:ribosome binding"/>
    <property type="evidence" value="ECO:0007669"/>
    <property type="project" value="InterPro"/>
</dbReference>
<dbReference type="PANTHER" id="PTHR13022:SF0">
    <property type="entry name" value="EUKARYOTIC TRANSLATION INITIATION FACTOR 3 SUBUNIT K"/>
    <property type="match status" value="1"/>
</dbReference>
<evidence type="ECO:0000313" key="3">
    <source>
        <dbReference type="Proteomes" id="UP000030747"/>
    </source>
</evidence>
<reference evidence="2" key="1">
    <citation type="submission" date="2013-10" db="EMBL/GenBank/DDBJ databases">
        <title>Genomic analysis of the causative agents of coccidiosis in chickens.</title>
        <authorList>
            <person name="Reid A.J."/>
            <person name="Blake D."/>
            <person name="Billington K."/>
            <person name="Browne H."/>
            <person name="Dunn M."/>
            <person name="Hung S."/>
            <person name="Kawahara F."/>
            <person name="Miranda-Saavedra D."/>
            <person name="Mourier T."/>
            <person name="Nagra H."/>
            <person name="Otto T.D."/>
            <person name="Rawlings N."/>
            <person name="Sanchez A."/>
            <person name="Sanders M."/>
            <person name="Subramaniam C."/>
            <person name="Tay Y."/>
            <person name="Dear P."/>
            <person name="Doerig C."/>
            <person name="Gruber A."/>
            <person name="Parkinson J."/>
            <person name="Shirley M."/>
            <person name="Wan K.L."/>
            <person name="Berriman M."/>
            <person name="Tomley F."/>
            <person name="Pain A."/>
        </authorList>
    </citation>
    <scope>NUCLEOTIDE SEQUENCE [LARGE SCALE GENOMIC DNA]</scope>
    <source>
        <strain evidence="2">Houghton</strain>
    </source>
</reference>
<dbReference type="InterPro" id="IPR009374">
    <property type="entry name" value="eIF3k"/>
</dbReference>
<dbReference type="Proteomes" id="UP000030747">
    <property type="component" value="Unassembled WGS sequence"/>
</dbReference>
<dbReference type="VEuPathDB" id="ToxoDB:ETH_00002035"/>
<accession>U6KKP4</accession>
<dbReference type="OMA" id="YPHMMFN"/>
<dbReference type="GO" id="GO:0005852">
    <property type="term" value="C:eukaryotic translation initiation factor 3 complex"/>
    <property type="evidence" value="ECO:0007669"/>
    <property type="project" value="InterPro"/>
</dbReference>
<gene>
    <name evidence="2" type="ORF">ETH_00002035</name>
</gene>
<organism evidence="2 3">
    <name type="scientific">Eimeria tenella</name>
    <name type="common">Coccidian parasite</name>
    <dbReference type="NCBI Taxonomy" id="5802"/>
    <lineage>
        <taxon>Eukaryota</taxon>
        <taxon>Sar</taxon>
        <taxon>Alveolata</taxon>
        <taxon>Apicomplexa</taxon>
        <taxon>Conoidasida</taxon>
        <taxon>Coccidia</taxon>
        <taxon>Eucoccidiorida</taxon>
        <taxon>Eimeriorina</taxon>
        <taxon>Eimeriidae</taxon>
        <taxon>Eimeria</taxon>
    </lineage>
</organism>
<sequence>MTEPAVSVEQFPVEDLLNIHQMIYLPSTLDLLVSHLEKGIAAGGASPDLCSAVLRLYLLYPQCANAEVVRKILVQTIVALPENQFGYYACIAPSHFSNPEDEKKVQDVLTLQELLESCDFKAAWAMLREPEMADVLHTPGVVEALRRYVCEVLQQTFSTISLSDFCQLLNLNAAAAAAAAGAAAAADEKVEKLVKARGWTIEDAAAGQKIVRVVPRETDAPKALATRASVAHKTVEKYLSVEGLRQCLALLES</sequence>
<dbReference type="InterPro" id="IPR016024">
    <property type="entry name" value="ARM-type_fold"/>
</dbReference>
<dbReference type="InterPro" id="IPR016020">
    <property type="entry name" value="Transl_init_fac_sub12_N_euk"/>
</dbReference>
<dbReference type="RefSeq" id="XP_013228204.1">
    <property type="nucleotide sequence ID" value="XM_013372750.1"/>
</dbReference>
<dbReference type="SUPFAM" id="SSF48371">
    <property type="entry name" value="ARM repeat"/>
    <property type="match status" value="1"/>
</dbReference>
<dbReference type="InterPro" id="IPR033464">
    <property type="entry name" value="CSN8_PSD8_EIF3K"/>
</dbReference>
<keyword evidence="2" id="KW-0648">Protein biosynthesis</keyword>
<dbReference type="PANTHER" id="PTHR13022">
    <property type="entry name" value="EUKARYOTIC TRANSLATION INITIATION FACTOR 3 SUBUNIT 11"/>
    <property type="match status" value="1"/>
</dbReference>
<dbReference type="GeneID" id="25249622"/>
<dbReference type="Gene3D" id="1.25.40.250">
    <property type="entry name" value="ARM repeat, domain 1"/>
    <property type="match status" value="1"/>
</dbReference>
<evidence type="ECO:0000313" key="2">
    <source>
        <dbReference type="EMBL" id="CDJ37366.1"/>
    </source>
</evidence>
<keyword evidence="2" id="KW-0396">Initiation factor</keyword>
<dbReference type="OrthoDB" id="337745at2759"/>
<feature type="domain" description="CSN8/PSMD8/EIF3K" evidence="1">
    <location>
        <begin position="65"/>
        <end position="216"/>
    </location>
</feature>
<dbReference type="VEuPathDB" id="ToxoDB:ETH2_1057700"/>
<dbReference type="AlphaFoldDB" id="U6KKP4"/>
<dbReference type="Gene3D" id="1.10.10.10">
    <property type="entry name" value="Winged helix-like DNA-binding domain superfamily/Winged helix DNA-binding domain"/>
    <property type="match status" value="1"/>
</dbReference>
<reference evidence="2" key="2">
    <citation type="submission" date="2013-10" db="EMBL/GenBank/DDBJ databases">
        <authorList>
            <person name="Aslett M."/>
        </authorList>
    </citation>
    <scope>NUCLEOTIDE SEQUENCE [LARGE SCALE GENOMIC DNA]</scope>
    <source>
        <strain evidence="2">Houghton</strain>
    </source>
</reference>
<protein>
    <submittedName>
        <fullName evidence="2">Eukaryotic translation initiation factor 3 subunit 11, putative</fullName>
    </submittedName>
</protein>
<dbReference type="EMBL" id="HG673757">
    <property type="protein sequence ID" value="CDJ37366.1"/>
    <property type="molecule type" value="Genomic_DNA"/>
</dbReference>
<dbReference type="InterPro" id="IPR036388">
    <property type="entry name" value="WH-like_DNA-bd_sf"/>
</dbReference>
<evidence type="ECO:0000259" key="1">
    <source>
        <dbReference type="Pfam" id="PF10075"/>
    </source>
</evidence>
<dbReference type="GO" id="GO:0003743">
    <property type="term" value="F:translation initiation factor activity"/>
    <property type="evidence" value="ECO:0007669"/>
    <property type="project" value="UniProtKB-KW"/>
</dbReference>
<dbReference type="GO" id="GO:0006446">
    <property type="term" value="P:regulation of translational initiation"/>
    <property type="evidence" value="ECO:0007669"/>
    <property type="project" value="InterPro"/>
</dbReference>
<dbReference type="Pfam" id="PF10075">
    <property type="entry name" value="CSN8_PSD8_EIF3K"/>
    <property type="match status" value="1"/>
</dbReference>